<keyword evidence="3" id="KW-1185">Reference proteome</keyword>
<dbReference type="EMBL" id="BMWE01000024">
    <property type="protein sequence ID" value="GGY45866.1"/>
    <property type="molecule type" value="Genomic_DNA"/>
</dbReference>
<comment type="caution">
    <text evidence="2">The sequence shown here is derived from an EMBL/GenBank/DDBJ whole genome shotgun (WGS) entry which is preliminary data.</text>
</comment>
<name>A0ABQ3ACC9_9ACTN</name>
<dbReference type="SUPFAM" id="SSF48264">
    <property type="entry name" value="Cytochrome P450"/>
    <property type="match status" value="1"/>
</dbReference>
<proteinExistence type="predicted"/>
<dbReference type="Gene3D" id="3.30.43.20">
    <property type="match status" value="1"/>
</dbReference>
<feature type="compositionally biased region" description="Basic and acidic residues" evidence="1">
    <location>
        <begin position="88"/>
        <end position="97"/>
    </location>
</feature>
<evidence type="ECO:0008006" key="4">
    <source>
        <dbReference type="Google" id="ProtNLM"/>
    </source>
</evidence>
<evidence type="ECO:0000313" key="2">
    <source>
        <dbReference type="EMBL" id="GGY45866.1"/>
    </source>
</evidence>
<reference evidence="3" key="1">
    <citation type="journal article" date="2019" name="Int. J. Syst. Evol. Microbiol.">
        <title>The Global Catalogue of Microorganisms (GCM) 10K type strain sequencing project: providing services to taxonomists for standard genome sequencing and annotation.</title>
        <authorList>
            <consortium name="The Broad Institute Genomics Platform"/>
            <consortium name="The Broad Institute Genome Sequencing Center for Infectious Disease"/>
            <person name="Wu L."/>
            <person name="Ma J."/>
        </authorList>
    </citation>
    <scope>NUCLEOTIDE SEQUENCE [LARGE SCALE GENOMIC DNA]</scope>
    <source>
        <strain evidence="3">JCM 4957</strain>
    </source>
</reference>
<sequence>MLRDPFGAYAEIRAQAPLVRAAYPWGAVQWLATRYSDVKAVLTDPRLVNDPANVPGMNLPHPGLAPRPGAGRRDRPPRGLLLSAVHRRQSDRPEGRAPWHPSLPRTASAIRRR</sequence>
<evidence type="ECO:0000313" key="3">
    <source>
        <dbReference type="Proteomes" id="UP000653308"/>
    </source>
</evidence>
<feature type="compositionally biased region" description="Low complexity" evidence="1">
    <location>
        <begin position="59"/>
        <end position="69"/>
    </location>
</feature>
<accession>A0ABQ3ACC9</accession>
<evidence type="ECO:0000256" key="1">
    <source>
        <dbReference type="SAM" id="MobiDB-lite"/>
    </source>
</evidence>
<protein>
    <recommendedName>
        <fullName evidence="4">Cytochrome P450</fullName>
    </recommendedName>
</protein>
<dbReference type="Proteomes" id="UP000653308">
    <property type="component" value="Unassembled WGS sequence"/>
</dbReference>
<feature type="region of interest" description="Disordered" evidence="1">
    <location>
        <begin position="50"/>
        <end position="113"/>
    </location>
</feature>
<organism evidence="2 3">
    <name type="scientific">Streptomyces djakartensis</name>
    <dbReference type="NCBI Taxonomy" id="68193"/>
    <lineage>
        <taxon>Bacteria</taxon>
        <taxon>Bacillati</taxon>
        <taxon>Actinomycetota</taxon>
        <taxon>Actinomycetes</taxon>
        <taxon>Kitasatosporales</taxon>
        <taxon>Streptomycetaceae</taxon>
        <taxon>Streptomyces</taxon>
    </lineage>
</organism>
<gene>
    <name evidence="2" type="ORF">GCM10010384_60720</name>
</gene>
<dbReference type="InterPro" id="IPR036396">
    <property type="entry name" value="Cyt_P450_sf"/>
</dbReference>